<keyword evidence="2" id="KW-1185">Reference proteome</keyword>
<comment type="caution">
    <text evidence="1">The sequence shown here is derived from an EMBL/GenBank/DDBJ whole genome shotgun (WGS) entry which is preliminary data.</text>
</comment>
<dbReference type="RefSeq" id="WP_156183573.1">
    <property type="nucleotide sequence ID" value="NZ_CP023481.1"/>
</dbReference>
<reference evidence="1 2" key="1">
    <citation type="submission" date="2023-03" db="EMBL/GenBank/DDBJ databases">
        <title>Agriculturally important microbes genome sequencing.</title>
        <authorList>
            <person name="Dunlap C."/>
        </authorList>
    </citation>
    <scope>NUCLEOTIDE SEQUENCE [LARGE SCALE GENOMIC DNA]</scope>
    <source>
        <strain evidence="1 2">CBP-3203</strain>
    </source>
</reference>
<dbReference type="EMBL" id="JARRTL010000005">
    <property type="protein sequence ID" value="MEC0483491.1"/>
    <property type="molecule type" value="Genomic_DNA"/>
</dbReference>
<proteinExistence type="predicted"/>
<evidence type="ECO:0000313" key="2">
    <source>
        <dbReference type="Proteomes" id="UP001341297"/>
    </source>
</evidence>
<name>A0ABU6GXK6_9BACI</name>
<accession>A0ABU6GXK6</accession>
<gene>
    <name evidence="1" type="ORF">P8828_01275</name>
</gene>
<dbReference type="Proteomes" id="UP001341297">
    <property type="component" value="Unassembled WGS sequence"/>
</dbReference>
<protein>
    <submittedName>
        <fullName evidence="1">Uncharacterized protein</fullName>
    </submittedName>
</protein>
<organism evidence="1 2">
    <name type="scientific">Bacillus glycinifermentans</name>
    <dbReference type="NCBI Taxonomy" id="1664069"/>
    <lineage>
        <taxon>Bacteria</taxon>
        <taxon>Bacillati</taxon>
        <taxon>Bacillota</taxon>
        <taxon>Bacilli</taxon>
        <taxon>Bacillales</taxon>
        <taxon>Bacillaceae</taxon>
        <taxon>Bacillus</taxon>
    </lineage>
</organism>
<evidence type="ECO:0000313" key="1">
    <source>
        <dbReference type="EMBL" id="MEC0483491.1"/>
    </source>
</evidence>
<sequence length="55" mass="5902">MLAQNAADPLFKPEQKAGEQIEWMGAAQLSMTDAAKTAVRQGGRYDQDAACCTRG</sequence>